<dbReference type="GO" id="GO:0005886">
    <property type="term" value="C:plasma membrane"/>
    <property type="evidence" value="ECO:0007669"/>
    <property type="project" value="TreeGrafter"/>
</dbReference>
<dbReference type="Proteomes" id="UP000005408">
    <property type="component" value="Unassembled WGS sequence"/>
</dbReference>
<reference evidence="7" key="1">
    <citation type="submission" date="2022-08" db="UniProtKB">
        <authorList>
            <consortium name="EnsemblMetazoa"/>
        </authorList>
    </citation>
    <scope>IDENTIFICATION</scope>
    <source>
        <strain evidence="7">05x7-T-G4-1.051#20</strain>
    </source>
</reference>
<sequence length="175" mass="19942">MSPPNYTLKVIVCVHFILLMWATQFAMVAFLPPVYWLSNIFVLLLGVWGIACPESYDAILMYLILHVFTILEDIILLGIHQPRTRDSVEINGVRQGIKDEYRFSLGMAITNLILKPFTAFLLWRIYQDRGGRFSDFHFPQFGGSPSHQGNYENIDQPVPSNNVETASSPIDKSHP</sequence>
<proteinExistence type="predicted"/>
<dbReference type="Pfam" id="PF06396">
    <property type="entry name" value="AGTRAP"/>
    <property type="match status" value="1"/>
</dbReference>
<evidence type="ECO:0000256" key="4">
    <source>
        <dbReference type="ARBA" id="ARBA00023136"/>
    </source>
</evidence>
<feature type="transmembrane region" description="Helical" evidence="6">
    <location>
        <begin position="59"/>
        <end position="81"/>
    </location>
</feature>
<keyword evidence="3 6" id="KW-1133">Transmembrane helix</keyword>
<dbReference type="InterPro" id="IPR009436">
    <property type="entry name" value="AGTRAP"/>
</dbReference>
<dbReference type="AlphaFoldDB" id="A0A8W8JU11"/>
<dbReference type="PANTHER" id="PTHR16521:SF3">
    <property type="entry name" value="TYPE-1 ANGIOTENSIN II RECEPTOR-ASSOCIATED PROTEIN"/>
    <property type="match status" value="1"/>
</dbReference>
<dbReference type="EnsemblMetazoa" id="G20335.5">
    <property type="protein sequence ID" value="G20335.5:cds"/>
    <property type="gene ID" value="G20335"/>
</dbReference>
<protein>
    <submittedName>
        <fullName evidence="7">Uncharacterized protein</fullName>
    </submittedName>
</protein>
<evidence type="ECO:0000256" key="6">
    <source>
        <dbReference type="SAM" id="Phobius"/>
    </source>
</evidence>
<dbReference type="SMART" id="SM00805">
    <property type="entry name" value="AGTRAP"/>
    <property type="match status" value="1"/>
</dbReference>
<evidence type="ECO:0000256" key="2">
    <source>
        <dbReference type="ARBA" id="ARBA00022692"/>
    </source>
</evidence>
<evidence type="ECO:0000256" key="1">
    <source>
        <dbReference type="ARBA" id="ARBA00004141"/>
    </source>
</evidence>
<dbReference type="PANTHER" id="PTHR16521">
    <property type="entry name" value="TYPE-1 ANGIOTENSIN II RECEPTOR-ASSOCIATED PROTEIN"/>
    <property type="match status" value="1"/>
</dbReference>
<dbReference type="OrthoDB" id="8191171at2759"/>
<keyword evidence="2 6" id="KW-0812">Transmembrane</keyword>
<evidence type="ECO:0000313" key="8">
    <source>
        <dbReference type="Proteomes" id="UP000005408"/>
    </source>
</evidence>
<name>A0A8W8JU11_MAGGI</name>
<comment type="subcellular location">
    <subcellularLocation>
        <location evidence="1">Membrane</location>
        <topology evidence="1">Multi-pass membrane protein</topology>
    </subcellularLocation>
</comment>
<feature type="region of interest" description="Disordered" evidence="5">
    <location>
        <begin position="149"/>
        <end position="175"/>
    </location>
</feature>
<evidence type="ECO:0000256" key="5">
    <source>
        <dbReference type="SAM" id="MobiDB-lite"/>
    </source>
</evidence>
<dbReference type="GO" id="GO:0038166">
    <property type="term" value="P:angiotensin-activated signaling pathway"/>
    <property type="evidence" value="ECO:0007669"/>
    <property type="project" value="InterPro"/>
</dbReference>
<keyword evidence="4 6" id="KW-0472">Membrane</keyword>
<dbReference type="OMA" id="MLAWAIH"/>
<evidence type="ECO:0000256" key="3">
    <source>
        <dbReference type="ARBA" id="ARBA00022989"/>
    </source>
</evidence>
<accession>A0A8W8JU11</accession>
<organism evidence="7 8">
    <name type="scientific">Magallana gigas</name>
    <name type="common">Pacific oyster</name>
    <name type="synonym">Crassostrea gigas</name>
    <dbReference type="NCBI Taxonomy" id="29159"/>
    <lineage>
        <taxon>Eukaryota</taxon>
        <taxon>Metazoa</taxon>
        <taxon>Spiralia</taxon>
        <taxon>Lophotrochozoa</taxon>
        <taxon>Mollusca</taxon>
        <taxon>Bivalvia</taxon>
        <taxon>Autobranchia</taxon>
        <taxon>Pteriomorphia</taxon>
        <taxon>Ostreida</taxon>
        <taxon>Ostreoidea</taxon>
        <taxon>Ostreidae</taxon>
        <taxon>Magallana</taxon>
    </lineage>
</organism>
<evidence type="ECO:0000313" key="7">
    <source>
        <dbReference type="EnsemblMetazoa" id="G20335.7:cds"/>
    </source>
</evidence>
<feature type="transmembrane region" description="Helical" evidence="6">
    <location>
        <begin position="7"/>
        <end position="28"/>
    </location>
</feature>
<feature type="transmembrane region" description="Helical" evidence="6">
    <location>
        <begin position="101"/>
        <end position="123"/>
    </location>
</feature>
<dbReference type="EnsemblMetazoa" id="G20335.7">
    <property type="protein sequence ID" value="G20335.7:cds"/>
    <property type="gene ID" value="G20335"/>
</dbReference>
<keyword evidence="8" id="KW-1185">Reference proteome</keyword>
<feature type="transmembrane region" description="Helical" evidence="6">
    <location>
        <begin position="34"/>
        <end position="52"/>
    </location>
</feature>